<dbReference type="Proteomes" id="UP001199919">
    <property type="component" value="Unassembled WGS sequence"/>
</dbReference>
<keyword evidence="2" id="KW-1185">Reference proteome</keyword>
<name>A0ABS8TYQ9_9SPHI</name>
<organism evidence="1 2">
    <name type="scientific">Mucilaginibacter roseus</name>
    <dbReference type="NCBI Taxonomy" id="1528868"/>
    <lineage>
        <taxon>Bacteria</taxon>
        <taxon>Pseudomonadati</taxon>
        <taxon>Bacteroidota</taxon>
        <taxon>Sphingobacteriia</taxon>
        <taxon>Sphingobacteriales</taxon>
        <taxon>Sphingobacteriaceae</taxon>
        <taxon>Mucilaginibacter</taxon>
    </lineage>
</organism>
<evidence type="ECO:0000313" key="1">
    <source>
        <dbReference type="EMBL" id="MCD8739107.1"/>
    </source>
</evidence>
<dbReference type="RefSeq" id="WP_232174981.1">
    <property type="nucleotide sequence ID" value="NZ_JAJPWV010000001.1"/>
</dbReference>
<accession>A0ABS8TYQ9</accession>
<proteinExistence type="predicted"/>
<dbReference type="EMBL" id="JAJPWV010000001">
    <property type="protein sequence ID" value="MCD8739107.1"/>
    <property type="molecule type" value="Genomic_DNA"/>
</dbReference>
<sequence>MEELLDSAIDGSLQDKFHLLNLLIETYDEAHNLFEELGPISLLGSFTSEHHLKAQNLVDLLGVSKGDVSDISKYIKELLKEVIR</sequence>
<comment type="caution">
    <text evidence="1">The sequence shown here is derived from an EMBL/GenBank/DDBJ whole genome shotgun (WGS) entry which is preliminary data.</text>
</comment>
<gene>
    <name evidence="1" type="ORF">LT679_00715</name>
</gene>
<protein>
    <submittedName>
        <fullName evidence="1">Uncharacterized protein</fullName>
    </submittedName>
</protein>
<reference evidence="1 2" key="1">
    <citation type="submission" date="2021-12" db="EMBL/GenBank/DDBJ databases">
        <title>Mucilaginibacter roseus genome.</title>
        <authorList>
            <person name="Ferreira J.R."/>
            <person name="Newman J.D."/>
        </authorList>
    </citation>
    <scope>NUCLEOTIDE SEQUENCE [LARGE SCALE GENOMIC DNA]</scope>
    <source>
        <strain evidence="1 2">LMG 28454</strain>
    </source>
</reference>
<evidence type="ECO:0000313" key="2">
    <source>
        <dbReference type="Proteomes" id="UP001199919"/>
    </source>
</evidence>